<dbReference type="AlphaFoldDB" id="A0A7J6GIU2"/>
<dbReference type="PANTHER" id="PTHR11746">
    <property type="entry name" value="O-METHYLTRANSFERASE"/>
    <property type="match status" value="1"/>
</dbReference>
<feature type="domain" description="O-methyltransferase C-terminal" evidence="5">
    <location>
        <begin position="507"/>
        <end position="725"/>
    </location>
</feature>
<keyword evidence="3" id="KW-0949">S-adenosyl-L-methionine</keyword>
<dbReference type="GO" id="GO:0008171">
    <property type="term" value="F:O-methyltransferase activity"/>
    <property type="evidence" value="ECO:0007669"/>
    <property type="project" value="InterPro"/>
</dbReference>
<dbReference type="InterPro" id="IPR036390">
    <property type="entry name" value="WH_DNA-bd_sf"/>
</dbReference>
<evidence type="ECO:0000256" key="3">
    <source>
        <dbReference type="ARBA" id="ARBA00022691"/>
    </source>
</evidence>
<evidence type="ECO:0000256" key="4">
    <source>
        <dbReference type="ARBA" id="ARBA00038277"/>
    </source>
</evidence>
<dbReference type="SUPFAM" id="SSF46785">
    <property type="entry name" value="Winged helix' DNA-binding domain"/>
    <property type="match status" value="3"/>
</dbReference>
<protein>
    <submittedName>
        <fullName evidence="7">Uncharacterized protein</fullName>
    </submittedName>
</protein>
<proteinExistence type="inferred from homology"/>
<dbReference type="GO" id="GO:0046983">
    <property type="term" value="F:protein dimerization activity"/>
    <property type="evidence" value="ECO:0007669"/>
    <property type="project" value="InterPro"/>
</dbReference>
<organism evidence="7 8">
    <name type="scientific">Cannabis sativa</name>
    <name type="common">Hemp</name>
    <name type="synonym">Marijuana</name>
    <dbReference type="NCBI Taxonomy" id="3483"/>
    <lineage>
        <taxon>Eukaryota</taxon>
        <taxon>Viridiplantae</taxon>
        <taxon>Streptophyta</taxon>
        <taxon>Embryophyta</taxon>
        <taxon>Tracheophyta</taxon>
        <taxon>Spermatophyta</taxon>
        <taxon>Magnoliopsida</taxon>
        <taxon>eudicotyledons</taxon>
        <taxon>Gunneridae</taxon>
        <taxon>Pentapetalae</taxon>
        <taxon>rosids</taxon>
        <taxon>fabids</taxon>
        <taxon>Rosales</taxon>
        <taxon>Cannabaceae</taxon>
        <taxon>Cannabis</taxon>
    </lineage>
</organism>
<dbReference type="Gene3D" id="1.10.10.10">
    <property type="entry name" value="Winged helix-like DNA-binding domain superfamily/Winged helix DNA-binding domain"/>
    <property type="match status" value="3"/>
</dbReference>
<dbReference type="CDD" id="cd02440">
    <property type="entry name" value="AdoMet_MTases"/>
    <property type="match status" value="2"/>
</dbReference>
<dbReference type="FunFam" id="3.40.50.150:FF:000294">
    <property type="entry name" value="O-methyltransferase family protein"/>
    <property type="match status" value="2"/>
</dbReference>
<dbReference type="InterPro" id="IPR012967">
    <property type="entry name" value="COMT_dimerisation"/>
</dbReference>
<dbReference type="Proteomes" id="UP000583929">
    <property type="component" value="Unassembled WGS sequence"/>
</dbReference>
<feature type="domain" description="O-methyltransferase dimerisation" evidence="6">
    <location>
        <begin position="28"/>
        <end position="116"/>
    </location>
</feature>
<reference evidence="7 8" key="1">
    <citation type="journal article" date="2020" name="bioRxiv">
        <title>Sequence and annotation of 42 cannabis genomes reveals extensive copy number variation in cannabinoid synthesis and pathogen resistance genes.</title>
        <authorList>
            <person name="Mckernan K.J."/>
            <person name="Helbert Y."/>
            <person name="Kane L.T."/>
            <person name="Ebling H."/>
            <person name="Zhang L."/>
            <person name="Liu B."/>
            <person name="Eaton Z."/>
            <person name="Mclaughlin S."/>
            <person name="Kingan S."/>
            <person name="Baybayan P."/>
            <person name="Concepcion G."/>
            <person name="Jordan M."/>
            <person name="Riva A."/>
            <person name="Barbazuk W."/>
            <person name="Harkins T."/>
        </authorList>
    </citation>
    <scope>NUCLEOTIDE SEQUENCE [LARGE SCALE GENOMIC DNA]</scope>
    <source>
        <strain evidence="8">cv. Jamaican Lion 4</strain>
        <tissue evidence="7">Leaf</tissue>
    </source>
</reference>
<evidence type="ECO:0000259" key="5">
    <source>
        <dbReference type="Pfam" id="PF00891"/>
    </source>
</evidence>
<keyword evidence="1" id="KW-0489">Methyltransferase</keyword>
<feature type="domain" description="O-methyltransferase dimerisation" evidence="6">
    <location>
        <begin position="822"/>
        <end position="908"/>
    </location>
</feature>
<feature type="domain" description="O-methyltransferase C-terminal" evidence="5">
    <location>
        <begin position="137"/>
        <end position="356"/>
    </location>
</feature>
<keyword evidence="8" id="KW-1185">Reference proteome</keyword>
<evidence type="ECO:0000313" key="8">
    <source>
        <dbReference type="Proteomes" id="UP000583929"/>
    </source>
</evidence>
<evidence type="ECO:0000256" key="2">
    <source>
        <dbReference type="ARBA" id="ARBA00022679"/>
    </source>
</evidence>
<dbReference type="InterPro" id="IPR036388">
    <property type="entry name" value="WH-like_DNA-bd_sf"/>
</dbReference>
<keyword evidence="2" id="KW-0808">Transferase</keyword>
<sequence>MAAETHKDELIWVPKEVEEERARVDIYKYIFGFVEMAVVKCAIELGIADAIESHGRPMSLLELSSALGCAAPALHRIMRFLVNRKLFKEIRKENVQDSEQPSLYAQTALSRLLLRSGEKSMATFVLMESSPPMLAPWHGLSARVKTEVTSLAPSPFEVANGKDLWSYCEANPHHSQLFNESMACNARVTVEAILEGCSDVFDGISSIVDVGGGNGTALRMLVRACPWIRGINFDLPHVVSVVLKSEGVEHVGGDMFKFVPKADATFLMSVLHDWEDDECIQILKKCREAIPGDKGKVIMVECVIEENNNTVEEKHEELELKDVGLFLDMVMIAHTNKGKERTLEEWAYVLGQAGFNRYNIRTINAMYCTMAAETHKDELIWIPKEDEEERARVDIYKYIFGFVEMAVVKCAIELGIADAIESHGRPMSLLELSSALGCAAPALLRIMRFLTNRKLFKEIRINENVQDSEQPSLYAQTALSRLILRSGEKSMATFVLMESSPPMLAPWHGLSARIKTEVDDSSGPSPFEVANGKDVWSYAAANPGHSQLINEAMACNARVTVAAILDGCLDVFDGIGTIVDVGGGNGTALRMLVRACPWIRGINFDLPHVVSVALKSEGVEHVGGDMFKFVPKADAAFLMSVLHDWEDDECIQILKKCREAIPGDKGKVIMVECVIEENNNNVEEKHEELELKDVGLFLDMVMIAHTNKGKERTLEEWAYVLAQAGGQDNAAIADKDKLPQATTQVDVTGDGETAEVGTLHNIEKKKHRGDQPVDEVEFYELDPESYKVLIMDGIQEGDHHDELTLRLNEKEEEERARIDIYKYVFGFVEMAVVKCAIELGIADTIESHGRPISLLDLSSALSCNPHNLHRIMRFLVNRRIFKEIKNDTVNDKGCLYVQTSLSRLLIKSGERSMASFVLMESSNPMLAPWHGLSARVKAEATDALTPFEAANGVDVWSYAAANPDHSQLINEAMACNARVTVAAILNGCLDVFDGVGSIVDVGGGNGTTLQLLVKGCPWINQGINFDLPHVVSVALKSDGVVHVGGDMFDSVPKADAAFLMCKEAIPEKGKVIIVESVIENNKLEENVMKKELELKDVGLFLDMTMMAHTNKGKERSLDEWVYVLHQA</sequence>
<feature type="domain" description="O-methyltransferase dimerisation" evidence="6">
    <location>
        <begin position="397"/>
        <end position="486"/>
    </location>
</feature>
<dbReference type="Gene3D" id="3.40.50.150">
    <property type="entry name" value="Vaccinia Virus protein VP39"/>
    <property type="match status" value="3"/>
</dbReference>
<accession>A0A7J6GIU2</accession>
<evidence type="ECO:0000259" key="6">
    <source>
        <dbReference type="Pfam" id="PF08100"/>
    </source>
</evidence>
<dbReference type="GO" id="GO:0032259">
    <property type="term" value="P:methylation"/>
    <property type="evidence" value="ECO:0007669"/>
    <property type="project" value="UniProtKB-KW"/>
</dbReference>
<dbReference type="SUPFAM" id="SSF53335">
    <property type="entry name" value="S-adenosyl-L-methionine-dependent methyltransferases"/>
    <property type="match status" value="3"/>
</dbReference>
<feature type="non-terminal residue" evidence="7">
    <location>
        <position position="1127"/>
    </location>
</feature>
<feature type="domain" description="O-methyltransferase C-terminal" evidence="5">
    <location>
        <begin position="929"/>
        <end position="1126"/>
    </location>
</feature>
<gene>
    <name evidence="7" type="ORF">G4B88_021628</name>
</gene>
<comment type="similarity">
    <text evidence="4">Belongs to the class I-like SAM-binding methyltransferase superfamily. Cation-independent O-methyltransferase family.</text>
</comment>
<dbReference type="EMBL" id="JAATIQ010000100">
    <property type="protein sequence ID" value="KAF4382845.1"/>
    <property type="molecule type" value="Genomic_DNA"/>
</dbReference>
<dbReference type="InterPro" id="IPR001077">
    <property type="entry name" value="COMT_C"/>
</dbReference>
<dbReference type="PROSITE" id="PS51683">
    <property type="entry name" value="SAM_OMT_II"/>
    <property type="match status" value="3"/>
</dbReference>
<dbReference type="InterPro" id="IPR029063">
    <property type="entry name" value="SAM-dependent_MTases_sf"/>
</dbReference>
<name>A0A7J6GIU2_CANSA</name>
<dbReference type="Pfam" id="PF00891">
    <property type="entry name" value="Methyltransf_2"/>
    <property type="match status" value="3"/>
</dbReference>
<evidence type="ECO:0000313" key="7">
    <source>
        <dbReference type="EMBL" id="KAF4382845.1"/>
    </source>
</evidence>
<dbReference type="InterPro" id="IPR016461">
    <property type="entry name" value="COMT-like"/>
</dbReference>
<dbReference type="Pfam" id="PF08100">
    <property type="entry name" value="Dimerisation"/>
    <property type="match status" value="3"/>
</dbReference>
<evidence type="ECO:0000256" key="1">
    <source>
        <dbReference type="ARBA" id="ARBA00022603"/>
    </source>
</evidence>
<comment type="caution">
    <text evidence="7">The sequence shown here is derived from an EMBL/GenBank/DDBJ whole genome shotgun (WGS) entry which is preliminary data.</text>
</comment>